<dbReference type="GO" id="GO:0005576">
    <property type="term" value="C:extracellular region"/>
    <property type="evidence" value="ECO:0007669"/>
    <property type="project" value="TreeGrafter"/>
</dbReference>
<keyword evidence="5" id="KW-0325">Glycoprotein</keyword>
<dbReference type="AlphaFoldDB" id="A0A2U1AHT5"/>
<dbReference type="EMBL" id="QJSQ01000018">
    <property type="protein sequence ID" value="PYE19746.1"/>
    <property type="molecule type" value="Genomic_DNA"/>
</dbReference>
<organism evidence="6 7">
    <name type="scientific">Paraburkholderia silvatlantica</name>
    <dbReference type="NCBI Taxonomy" id="321895"/>
    <lineage>
        <taxon>Bacteria</taxon>
        <taxon>Pseudomonadati</taxon>
        <taxon>Pseudomonadota</taxon>
        <taxon>Betaproteobacteria</taxon>
        <taxon>Burkholderiales</taxon>
        <taxon>Burkholderiaceae</taxon>
        <taxon>Paraburkholderia</taxon>
    </lineage>
</organism>
<dbReference type="Pfam" id="PF04916">
    <property type="entry name" value="Phospholip_B"/>
    <property type="match status" value="1"/>
</dbReference>
<protein>
    <submittedName>
        <fullName evidence="6">N-acylethanolamine-hydrolysing acid amidase beta subunit-like protein</fullName>
    </submittedName>
</protein>
<evidence type="ECO:0000256" key="4">
    <source>
        <dbReference type="ARBA" id="ARBA00023098"/>
    </source>
</evidence>
<evidence type="ECO:0000256" key="5">
    <source>
        <dbReference type="ARBA" id="ARBA00023180"/>
    </source>
</evidence>
<evidence type="ECO:0000256" key="3">
    <source>
        <dbReference type="ARBA" id="ARBA00022963"/>
    </source>
</evidence>
<comment type="caution">
    <text evidence="6">The sequence shown here is derived from an EMBL/GenBank/DDBJ whole genome shotgun (WGS) entry which is preliminary data.</text>
</comment>
<evidence type="ECO:0000256" key="1">
    <source>
        <dbReference type="ARBA" id="ARBA00022729"/>
    </source>
</evidence>
<gene>
    <name evidence="6" type="ORF">C7410_11842</name>
</gene>
<proteinExistence type="predicted"/>
<keyword evidence="1" id="KW-0732">Signal</keyword>
<evidence type="ECO:0000313" key="7">
    <source>
        <dbReference type="Proteomes" id="UP000247772"/>
    </source>
</evidence>
<dbReference type="InterPro" id="IPR047794">
    <property type="entry name" value="C45_proenzyme-like"/>
</dbReference>
<sequence length="474" mass="53385">MRLRADARIEAARIDAGMTGAKMSEPSLEAVRRDHAGWIFVHLQGEPYDRGEQHGKLLANEIRNAIRTARYLAKWDTGEDFDTFIQAAIVQFAPRLDTEFADEIQGIADGAGLKFAEVLAWNGYMDLLQSWWPVHVAAQQGTQGPSAVRPWRGRRGHHCSAFIATGSATRDGRIVMAHNSWDRYAAGDAFNVVFDIVPESGHRILMQGLPGCISSLTDFWINGAGLMVTETTISNFVGYRANGAPEFYRSRRATQYASNIAQWCEMFAQANNAGYVNSWLLGDTRTGEIARYELGLQHAGFESTKDGFYSGFNTATDLKIRNQECTGEADDYTDVRRNGARRLRFMQLAQEHRGAIDAELAKAMIADHHDVYLERSDNPCSRTICGHLELDDARFGGADHGPFNPWGANDGKVVDSEMARDLSFWARWGHPCGRPFDAQAFMQRHPQWNWLNGYMRDRPSWPWTRFEALRRPSL</sequence>
<keyword evidence="4" id="KW-0443">Lipid metabolism</keyword>
<dbReference type="NCBIfam" id="NF040521">
    <property type="entry name" value="C45_proenzyme"/>
    <property type="match status" value="1"/>
</dbReference>
<dbReference type="Proteomes" id="UP000247772">
    <property type="component" value="Unassembled WGS sequence"/>
</dbReference>
<dbReference type="Gene3D" id="3.60.60.30">
    <property type="match status" value="1"/>
</dbReference>
<accession>A0A2U1AHT5</accession>
<evidence type="ECO:0000256" key="2">
    <source>
        <dbReference type="ARBA" id="ARBA00022801"/>
    </source>
</evidence>
<keyword evidence="2" id="KW-0378">Hydrolase</keyword>
<dbReference type="GO" id="GO:0009395">
    <property type="term" value="P:phospholipid catabolic process"/>
    <property type="evidence" value="ECO:0007669"/>
    <property type="project" value="TreeGrafter"/>
</dbReference>
<dbReference type="PANTHER" id="PTHR12370:SF3">
    <property type="entry name" value="PHOSPHOLIPASE B-LIKE 2-RELATED"/>
    <property type="match status" value="1"/>
</dbReference>
<dbReference type="GO" id="GO:0004620">
    <property type="term" value="F:phospholipase activity"/>
    <property type="evidence" value="ECO:0007669"/>
    <property type="project" value="InterPro"/>
</dbReference>
<dbReference type="InterPro" id="IPR007000">
    <property type="entry name" value="PLipase_B-like"/>
</dbReference>
<reference evidence="6 7" key="1">
    <citation type="submission" date="2018-06" db="EMBL/GenBank/DDBJ databases">
        <title>Genomic Encyclopedia of Type Strains, Phase IV (KMG-V): Genome sequencing to study the core and pangenomes of soil and plant-associated prokaryotes.</title>
        <authorList>
            <person name="Whitman W."/>
        </authorList>
    </citation>
    <scope>NUCLEOTIDE SEQUENCE [LARGE SCALE GENOMIC DNA]</scope>
    <source>
        <strain evidence="6 7">SRCL-318</strain>
    </source>
</reference>
<evidence type="ECO:0000313" key="6">
    <source>
        <dbReference type="EMBL" id="PYE19746.1"/>
    </source>
</evidence>
<keyword evidence="3" id="KW-0442">Lipid degradation</keyword>
<dbReference type="PANTHER" id="PTHR12370">
    <property type="entry name" value="PHOSPHOLIPASE B-RELATED"/>
    <property type="match status" value="1"/>
</dbReference>
<name>A0A2U1AHT5_9BURK</name>